<evidence type="ECO:0000256" key="3">
    <source>
        <dbReference type="RuleBase" id="RU003694"/>
    </source>
</evidence>
<dbReference type="PANTHER" id="PTHR11712:SF347">
    <property type="entry name" value="BETA KETOACYL-ACYL CARRIER PROTEIN SYNTHASE"/>
    <property type="match status" value="1"/>
</dbReference>
<evidence type="ECO:0000259" key="4">
    <source>
        <dbReference type="PROSITE" id="PS52004"/>
    </source>
</evidence>
<comment type="similarity">
    <text evidence="1 3">Belongs to the thiolase-like superfamily. Beta-ketoacyl-ACP synthases family.</text>
</comment>
<dbReference type="InterPro" id="IPR014030">
    <property type="entry name" value="Ketoacyl_synth_N"/>
</dbReference>
<evidence type="ECO:0000313" key="5">
    <source>
        <dbReference type="EMBL" id="NCJ06616.1"/>
    </source>
</evidence>
<dbReference type="InterPro" id="IPR014031">
    <property type="entry name" value="Ketoacyl_synth_C"/>
</dbReference>
<dbReference type="GO" id="GO:0004315">
    <property type="term" value="F:3-oxoacyl-[acyl-carrier-protein] synthase activity"/>
    <property type="evidence" value="ECO:0007669"/>
    <property type="project" value="TreeGrafter"/>
</dbReference>
<name>A0A8K1ZYU4_9CYAN</name>
<dbReference type="Pfam" id="PF00109">
    <property type="entry name" value="ketoacyl-synt"/>
    <property type="match status" value="1"/>
</dbReference>
<protein>
    <submittedName>
        <fullName evidence="5">Beta-ketoacyl-ACP synthase</fullName>
    </submittedName>
</protein>
<dbReference type="RefSeq" id="WP_161825094.1">
    <property type="nucleotide sequence ID" value="NZ_WVIC01000015.1"/>
</dbReference>
<dbReference type="Gene3D" id="3.40.47.10">
    <property type="match status" value="1"/>
</dbReference>
<evidence type="ECO:0000256" key="2">
    <source>
        <dbReference type="ARBA" id="ARBA00022679"/>
    </source>
</evidence>
<dbReference type="Proteomes" id="UP000607397">
    <property type="component" value="Unassembled WGS sequence"/>
</dbReference>
<keyword evidence="2 3" id="KW-0808">Transferase</keyword>
<dbReference type="SUPFAM" id="SSF53901">
    <property type="entry name" value="Thiolase-like"/>
    <property type="match status" value="2"/>
</dbReference>
<reference evidence="5" key="1">
    <citation type="submission" date="2019-12" db="EMBL/GenBank/DDBJ databases">
        <title>High-Quality draft genome sequences of three cyanobacteria isolated from the limestone walls of the Old Cathedral of Coimbra.</title>
        <authorList>
            <person name="Tiago I."/>
            <person name="Soares F."/>
            <person name="Portugal A."/>
        </authorList>
    </citation>
    <scope>NUCLEOTIDE SEQUENCE [LARGE SCALE GENOMIC DNA]</scope>
    <source>
        <strain evidence="5">C</strain>
    </source>
</reference>
<dbReference type="SMART" id="SM00825">
    <property type="entry name" value="PKS_KS"/>
    <property type="match status" value="1"/>
</dbReference>
<accession>A0A8K1ZYU4</accession>
<dbReference type="Pfam" id="PF02801">
    <property type="entry name" value="Ketoacyl-synt_C"/>
    <property type="match status" value="1"/>
</dbReference>
<sequence length="385" mass="40385">MTAIVVSGMGMVSALGTSPAQHWQQLLAQVSGIQIQQPFKEIPPLPLALVGAQPTSIYALLDQTLTATLADAQLIPPLGDCGVVIGSSRGAQAGWENLAAYSAEGQDLGMDFLQLYGQSPASWVAHHIHTQGPVLSPRAACATGLWAIAQGMALIQMGHCQQVLVGAVEAPVTPLTLAGFLKMGTLATTGAYPFDCDREGFVLGEGATFLLLEQPQSALARGAPIYGQLLGYGLTADGYHLSTPEQTRRWATAAVQDCLRRSGLTPETLDYIHPHGTATHLNDRAEAQLVQRIFPNSVALSTTKGATGHTLGASGTFGAAFCLLAIQHQLLPPCVGLRHPCAPLNFIRDPTPAPCEAALCLSFGFGGQNAALALGRWHPYQGQSS</sequence>
<dbReference type="AlphaFoldDB" id="A0A8K1ZYU4"/>
<dbReference type="PANTHER" id="PTHR11712">
    <property type="entry name" value="POLYKETIDE SYNTHASE-RELATED"/>
    <property type="match status" value="1"/>
</dbReference>
<gene>
    <name evidence="5" type="ORF">GS597_08885</name>
</gene>
<dbReference type="InterPro" id="IPR020841">
    <property type="entry name" value="PKS_Beta-ketoAc_synthase_dom"/>
</dbReference>
<dbReference type="CDD" id="cd00834">
    <property type="entry name" value="KAS_I_II"/>
    <property type="match status" value="1"/>
</dbReference>
<dbReference type="InterPro" id="IPR016039">
    <property type="entry name" value="Thiolase-like"/>
</dbReference>
<feature type="domain" description="Ketosynthase family 3 (KS3)" evidence="4">
    <location>
        <begin position="1"/>
        <end position="376"/>
    </location>
</feature>
<keyword evidence="6" id="KW-1185">Reference proteome</keyword>
<dbReference type="GO" id="GO:0006633">
    <property type="term" value="P:fatty acid biosynthetic process"/>
    <property type="evidence" value="ECO:0007669"/>
    <property type="project" value="TreeGrafter"/>
</dbReference>
<dbReference type="NCBIfam" id="NF004618">
    <property type="entry name" value="PRK05952.1"/>
    <property type="match status" value="1"/>
</dbReference>
<comment type="caution">
    <text evidence="5">The sequence shown here is derived from an EMBL/GenBank/DDBJ whole genome shotgun (WGS) entry which is preliminary data.</text>
</comment>
<organism evidence="5 6">
    <name type="scientific">Petrachloros mirabilis ULC683</name>
    <dbReference type="NCBI Taxonomy" id="2781853"/>
    <lineage>
        <taxon>Bacteria</taxon>
        <taxon>Bacillati</taxon>
        <taxon>Cyanobacteriota</taxon>
        <taxon>Cyanophyceae</taxon>
        <taxon>Synechococcales</taxon>
        <taxon>Petrachlorosaceae</taxon>
        <taxon>Petrachloros</taxon>
        <taxon>Petrachloros mirabilis</taxon>
    </lineage>
</organism>
<dbReference type="EMBL" id="WVIC01000015">
    <property type="protein sequence ID" value="NCJ06616.1"/>
    <property type="molecule type" value="Genomic_DNA"/>
</dbReference>
<dbReference type="InterPro" id="IPR000794">
    <property type="entry name" value="Beta-ketoacyl_synthase"/>
</dbReference>
<proteinExistence type="inferred from homology"/>
<evidence type="ECO:0000313" key="6">
    <source>
        <dbReference type="Proteomes" id="UP000607397"/>
    </source>
</evidence>
<dbReference type="PROSITE" id="PS52004">
    <property type="entry name" value="KS3_2"/>
    <property type="match status" value="1"/>
</dbReference>
<evidence type="ECO:0000256" key="1">
    <source>
        <dbReference type="ARBA" id="ARBA00008467"/>
    </source>
</evidence>